<proteinExistence type="predicted"/>
<organism evidence="1 2">
    <name type="scientific">Pseudonocardia halophobica</name>
    <dbReference type="NCBI Taxonomy" id="29401"/>
    <lineage>
        <taxon>Bacteria</taxon>
        <taxon>Bacillati</taxon>
        <taxon>Actinomycetota</taxon>
        <taxon>Actinomycetes</taxon>
        <taxon>Pseudonocardiales</taxon>
        <taxon>Pseudonocardiaceae</taxon>
        <taxon>Pseudonocardia</taxon>
    </lineage>
</organism>
<dbReference type="EMBL" id="BSFQ01000018">
    <property type="protein sequence ID" value="GLL13003.1"/>
    <property type="molecule type" value="Genomic_DNA"/>
</dbReference>
<evidence type="ECO:0000313" key="1">
    <source>
        <dbReference type="EMBL" id="GLL13003.1"/>
    </source>
</evidence>
<evidence type="ECO:0000313" key="2">
    <source>
        <dbReference type="Proteomes" id="UP001143463"/>
    </source>
</evidence>
<gene>
    <name evidence="1" type="ORF">GCM10017577_41460</name>
</gene>
<protein>
    <recommendedName>
        <fullName evidence="3">Transcriptional regulator, AbiEi antitoxin, Type IV TA system</fullName>
    </recommendedName>
</protein>
<reference evidence="1" key="2">
    <citation type="submission" date="2023-01" db="EMBL/GenBank/DDBJ databases">
        <authorList>
            <person name="Sun Q."/>
            <person name="Evtushenko L."/>
        </authorList>
    </citation>
    <scope>NUCLEOTIDE SEQUENCE</scope>
    <source>
        <strain evidence="1">VKM Ac-1069</strain>
    </source>
</reference>
<name>A0A9W6NXR6_9PSEU</name>
<reference evidence="1" key="1">
    <citation type="journal article" date="2014" name="Int. J. Syst. Evol. Microbiol.">
        <title>Complete genome sequence of Corynebacterium casei LMG S-19264T (=DSM 44701T), isolated from a smear-ripened cheese.</title>
        <authorList>
            <consortium name="US DOE Joint Genome Institute (JGI-PGF)"/>
            <person name="Walter F."/>
            <person name="Albersmeier A."/>
            <person name="Kalinowski J."/>
            <person name="Ruckert C."/>
        </authorList>
    </citation>
    <scope>NUCLEOTIDE SEQUENCE</scope>
    <source>
        <strain evidence="1">VKM Ac-1069</strain>
    </source>
</reference>
<evidence type="ECO:0008006" key="3">
    <source>
        <dbReference type="Google" id="ProtNLM"/>
    </source>
</evidence>
<dbReference type="Proteomes" id="UP001143463">
    <property type="component" value="Unassembled WGS sequence"/>
</dbReference>
<accession>A0A9W6NXR6</accession>
<sequence length="348" mass="38082">MTVHRIQKDLWTGADVAHGRPMTLSRRAVDQVVEPSRLVEWLRLLDAQNGMAGLDQLRGFGVSWSAVVAHLEAGRWQRVLPRVYALFTGSLSAEARTTAALLYGGPAAVLSHRTAAELWGLVRPGEGPVHITVPYTSSAVSQPPLVEVHRSRAHRHILVTTDPPRTSRADTAIDVAVAEEDPDSARRALVAMLTTGRVTAAAVERRMADRLPRRHRKALREAIALVREGVQSALEELYATDVEKAHGLAPGRRQSPFSVDGTELYEDVVYDDVGAPLTVRLDGRTHLVDGVAFRDRRRDNAAELAGRSRLVYGWRDLSADPCGAAREVVGVLRRLGWQGTSTTCPKCS</sequence>
<keyword evidence="2" id="KW-1185">Reference proteome</keyword>
<dbReference type="AlphaFoldDB" id="A0A9W6NXR6"/>
<comment type="caution">
    <text evidence="1">The sequence shown here is derived from an EMBL/GenBank/DDBJ whole genome shotgun (WGS) entry which is preliminary data.</text>
</comment>